<comment type="caution">
    <text evidence="4">The sequence shown here is derived from an EMBL/GenBank/DDBJ whole genome shotgun (WGS) entry which is preliminary data.</text>
</comment>
<dbReference type="OrthoDB" id="10068793at2759"/>
<dbReference type="InterPro" id="IPR011935">
    <property type="entry name" value="CHP02231"/>
</dbReference>
<proteinExistence type="predicted"/>
<dbReference type="InParanoid" id="A0A369J1I0"/>
<dbReference type="PANTHER" id="PTHR31005">
    <property type="entry name" value="DUF4139 DOMAIN-CONTAINING PROTEIN"/>
    <property type="match status" value="1"/>
</dbReference>
<feature type="coiled-coil region" evidence="1">
    <location>
        <begin position="135"/>
        <end position="176"/>
    </location>
</feature>
<keyword evidence="5" id="KW-1185">Reference proteome</keyword>
<dbReference type="InterPro" id="IPR037291">
    <property type="entry name" value="DUF4139"/>
</dbReference>
<organism evidence="4 5">
    <name type="scientific">Hypsizygus marmoreus</name>
    <name type="common">White beech mushroom</name>
    <name type="synonym">Agaricus marmoreus</name>
    <dbReference type="NCBI Taxonomy" id="39966"/>
    <lineage>
        <taxon>Eukaryota</taxon>
        <taxon>Fungi</taxon>
        <taxon>Dikarya</taxon>
        <taxon>Basidiomycota</taxon>
        <taxon>Agaricomycotina</taxon>
        <taxon>Agaricomycetes</taxon>
        <taxon>Agaricomycetidae</taxon>
        <taxon>Agaricales</taxon>
        <taxon>Tricholomatineae</taxon>
        <taxon>Lyophyllaceae</taxon>
        <taxon>Hypsizygus</taxon>
    </lineage>
</organism>
<dbReference type="PANTHER" id="PTHR31005:SF8">
    <property type="entry name" value="DUF4139 DOMAIN-CONTAINING PROTEIN"/>
    <property type="match status" value="1"/>
</dbReference>
<reference evidence="4" key="1">
    <citation type="submission" date="2018-04" db="EMBL/GenBank/DDBJ databases">
        <title>Whole genome sequencing of Hypsizygus marmoreus.</title>
        <authorList>
            <person name="Choi I.-G."/>
            <person name="Min B."/>
            <person name="Kim J.-G."/>
            <person name="Kim S."/>
            <person name="Oh Y.-L."/>
            <person name="Kong W.-S."/>
            <person name="Park H."/>
            <person name="Jeong J."/>
            <person name="Song E.-S."/>
        </authorList>
    </citation>
    <scope>NUCLEOTIDE SEQUENCE [LARGE SCALE GENOMIC DNA]</scope>
    <source>
        <strain evidence="4">51987-8</strain>
    </source>
</reference>
<keyword evidence="1" id="KW-0175">Coiled coil</keyword>
<dbReference type="Pfam" id="PF13598">
    <property type="entry name" value="DUF4139"/>
    <property type="match status" value="1"/>
</dbReference>
<evidence type="ECO:0000313" key="5">
    <source>
        <dbReference type="Proteomes" id="UP000076154"/>
    </source>
</evidence>
<dbReference type="Proteomes" id="UP000076154">
    <property type="component" value="Unassembled WGS sequence"/>
</dbReference>
<feature type="domain" description="DUF4139" evidence="2">
    <location>
        <begin position="206"/>
        <end position="541"/>
    </location>
</feature>
<evidence type="ECO:0000259" key="2">
    <source>
        <dbReference type="Pfam" id="PF13598"/>
    </source>
</evidence>
<dbReference type="InterPro" id="IPR025554">
    <property type="entry name" value="DUF4140"/>
</dbReference>
<gene>
    <name evidence="4" type="primary">F37C4.5_5</name>
    <name evidence="4" type="ORF">Hypma_004842</name>
</gene>
<sequence length="550" mass="60394">MVAADLGPSATEALNAIVLNCQDSSKITSVSLYASGAEITRVLKCDAKTGQNKLTVNGLPNVLDEDSIRIEGRGTITIHDVAISQIRSISRSMSPTLIALLTNEERIDKALERCKKSLTSLESYLTSAQVQHINISELRNVLKEYNDTAEELDNRVLELERELSDTQKKIGEERVKQAANNRSEKLNMRATVGIFVESSGEVELVFTYAVHNARWKPGYDIRATTKIKETPITLTYKAAITQSTGEDWKDVPLTLETATPTFGDGVPTLPPWKLSVYKTDGTYVESLTKSQTAGPQIYSKGEALLSKGSANATFHVPGIITIPADGVAHNVTIAKLNLDATMSWVCVPKRDTKTYLNANVKNASQYTLLRGTGSIYLDGTFISRTQVPSVSPDETFDCSLGLDPAIRVTYHPRTKKQTKNGFYIKSTTQLFTQPITVFNNKETAVQGVKIIEQVPVSEDVSIQVKLINPPLHSPKVLARLFETCSNPLVIEKGVVAYWEEDNTRGAEDGGQLAWNGKFCWVCTIPAQGKVDFLFQWEVAAPAHTEIVGLV</sequence>
<evidence type="ECO:0000313" key="4">
    <source>
        <dbReference type="EMBL" id="RDB15252.1"/>
    </source>
</evidence>
<dbReference type="AlphaFoldDB" id="A0A369J1I0"/>
<accession>A0A369J1I0</accession>
<evidence type="ECO:0000256" key="1">
    <source>
        <dbReference type="SAM" id="Coils"/>
    </source>
</evidence>
<dbReference type="NCBIfam" id="TIGR02231">
    <property type="entry name" value="mucoidy inhibitor MuiA family protein"/>
    <property type="match status" value="1"/>
</dbReference>
<evidence type="ECO:0000259" key="3">
    <source>
        <dbReference type="Pfam" id="PF13600"/>
    </source>
</evidence>
<dbReference type="EMBL" id="LUEZ02000184">
    <property type="protein sequence ID" value="RDB15252.1"/>
    <property type="molecule type" value="Genomic_DNA"/>
</dbReference>
<protein>
    <submittedName>
        <fullName evidence="4">Protein F37C4.5</fullName>
    </submittedName>
</protein>
<name>A0A369J1I0_HYPMA</name>
<dbReference type="STRING" id="39966.A0A369J1I0"/>
<dbReference type="Pfam" id="PF13600">
    <property type="entry name" value="DUF4140"/>
    <property type="match status" value="1"/>
</dbReference>
<feature type="domain" description="DUF4140" evidence="3">
    <location>
        <begin position="30"/>
        <end position="125"/>
    </location>
</feature>